<evidence type="ECO:0000256" key="4">
    <source>
        <dbReference type="ARBA" id="ARBA00021364"/>
    </source>
</evidence>
<evidence type="ECO:0000256" key="1">
    <source>
        <dbReference type="ARBA" id="ARBA00001946"/>
    </source>
</evidence>
<dbReference type="GO" id="GO:0016020">
    <property type="term" value="C:membrane"/>
    <property type="evidence" value="ECO:0007669"/>
    <property type="project" value="TreeGrafter"/>
</dbReference>
<dbReference type="PROSITE" id="PS51987">
    <property type="entry name" value="GS_CATALYTIC"/>
    <property type="match status" value="1"/>
</dbReference>
<dbReference type="InterPro" id="IPR014746">
    <property type="entry name" value="Gln_synth/guanido_kin_cat_dom"/>
</dbReference>
<dbReference type="PROSITE" id="PS51986">
    <property type="entry name" value="GS_BETA_GRASP"/>
    <property type="match status" value="1"/>
</dbReference>
<comment type="similarity">
    <text evidence="3 11 12">Belongs to the glutamine synthetase family.</text>
</comment>
<evidence type="ECO:0000256" key="11">
    <source>
        <dbReference type="PROSITE-ProRule" id="PRU01330"/>
    </source>
</evidence>
<dbReference type="EMBL" id="DRTH01000133">
    <property type="protein sequence ID" value="HHF08580.1"/>
    <property type="molecule type" value="Genomic_DNA"/>
</dbReference>
<keyword evidence="5" id="KW-0963">Cytoplasm</keyword>
<dbReference type="InterPro" id="IPR027303">
    <property type="entry name" value="Gln_synth_gly_rich_site"/>
</dbReference>
<dbReference type="GO" id="GO:0046872">
    <property type="term" value="F:metal ion binding"/>
    <property type="evidence" value="ECO:0007669"/>
    <property type="project" value="UniProtKB-KW"/>
</dbReference>
<dbReference type="AlphaFoldDB" id="A0A7C5DV28"/>
<proteinExistence type="inferred from homology"/>
<keyword evidence="7" id="KW-0479">Metal-binding</keyword>
<evidence type="ECO:0000256" key="12">
    <source>
        <dbReference type="RuleBase" id="RU000384"/>
    </source>
</evidence>
<evidence type="ECO:0000256" key="2">
    <source>
        <dbReference type="ARBA" id="ARBA00004496"/>
    </source>
</evidence>
<sequence>RDEKIQFIRLQFSDINGTLKNVEVPSQEIKRAFESGIMFDGSSIEGFARIEESDMFLKPDPETFAILPWSTDGIKSARVICDIYKPNGEPFEGDPRYRLKLVVNKARSLGFEIFAGPEIEFFVLPRDNNGFPVAQLLDHGSYFDLLPLNKVESLRSEVAVALKMMGIDVEASHHEVAPSQHEVDFRYSKLVRAADNTQTVKLVIKTLAVRHGLCASFMPKPFFNINGSGMHTHLSLFHNGTNAFSNPNDSQGLSDTLLHFVGGILTHAREITAITNPTVNSYKRLVPGYEAPVNVAWSMGNRSSLVRIPMVRGSGTRIEYRAPDPSCNAYLAFAVIVAAGLKGIEEKIQVPQPVEQNIYSLNENAKGQLDIQTLPCSLKEALDLMKRSDLVRDVLGEHIFKKFLDLKRREWREYSIHVTDWEVQKYIDV</sequence>
<dbReference type="InterPro" id="IPR008146">
    <property type="entry name" value="Gln_synth_cat_dom"/>
</dbReference>
<dbReference type="GO" id="GO:0005524">
    <property type="term" value="F:ATP binding"/>
    <property type="evidence" value="ECO:0007669"/>
    <property type="project" value="UniProtKB-KW"/>
</dbReference>
<evidence type="ECO:0000256" key="13">
    <source>
        <dbReference type="RuleBase" id="RU004356"/>
    </source>
</evidence>
<name>A0A7C5DV28_9BACT</name>
<dbReference type="SUPFAM" id="SSF55931">
    <property type="entry name" value="Glutamine synthetase/guanido kinase"/>
    <property type="match status" value="1"/>
</dbReference>
<comment type="cofactor">
    <cofactor evidence="1">
        <name>Mg(2+)</name>
        <dbReference type="ChEBI" id="CHEBI:18420"/>
    </cofactor>
</comment>
<gene>
    <name evidence="16" type="ORF">ENL26_02255</name>
</gene>
<dbReference type="InterPro" id="IPR036651">
    <property type="entry name" value="Gln_synt_N_sf"/>
</dbReference>
<comment type="caution">
    <text evidence="16">The sequence shown here is derived from an EMBL/GenBank/DDBJ whole genome shotgun (WGS) entry which is preliminary data.</text>
</comment>
<dbReference type="EC" id="6.3.1.2" evidence="13"/>
<dbReference type="GO" id="GO:0004356">
    <property type="term" value="F:glutamine synthetase activity"/>
    <property type="evidence" value="ECO:0007669"/>
    <property type="project" value="UniProtKB-EC"/>
</dbReference>
<dbReference type="FunFam" id="3.30.590.10:FF:000003">
    <property type="entry name" value="Glutamine synthetase 2"/>
    <property type="match status" value="1"/>
</dbReference>
<evidence type="ECO:0000256" key="8">
    <source>
        <dbReference type="ARBA" id="ARBA00022741"/>
    </source>
</evidence>
<dbReference type="Gene3D" id="3.30.590.10">
    <property type="entry name" value="Glutamine synthetase/guanido kinase, catalytic domain"/>
    <property type="match status" value="1"/>
</dbReference>
<comment type="subcellular location">
    <subcellularLocation>
        <location evidence="2">Cytoplasm</location>
    </subcellularLocation>
</comment>
<dbReference type="PROSITE" id="PS00181">
    <property type="entry name" value="GLNA_ATP"/>
    <property type="match status" value="1"/>
</dbReference>
<protein>
    <recommendedName>
        <fullName evidence="4 13">Glutamine synthetase</fullName>
        <ecNumber evidence="13">6.3.1.2</ecNumber>
    </recommendedName>
</protein>
<evidence type="ECO:0000256" key="5">
    <source>
        <dbReference type="ARBA" id="ARBA00022490"/>
    </source>
</evidence>
<dbReference type="Pfam" id="PF03951">
    <property type="entry name" value="Gln-synt_N"/>
    <property type="match status" value="1"/>
</dbReference>
<dbReference type="InterPro" id="IPR027302">
    <property type="entry name" value="Gln_synth_N_conserv_site"/>
</dbReference>
<dbReference type="Proteomes" id="UP000886129">
    <property type="component" value="Unassembled WGS sequence"/>
</dbReference>
<dbReference type="SMART" id="SM01230">
    <property type="entry name" value="Gln-synt_C"/>
    <property type="match status" value="1"/>
</dbReference>
<comment type="catalytic activity">
    <reaction evidence="13">
        <text>L-glutamate + NH4(+) + ATP = L-glutamine + ADP + phosphate + H(+)</text>
        <dbReference type="Rhea" id="RHEA:16169"/>
        <dbReference type="ChEBI" id="CHEBI:15378"/>
        <dbReference type="ChEBI" id="CHEBI:28938"/>
        <dbReference type="ChEBI" id="CHEBI:29985"/>
        <dbReference type="ChEBI" id="CHEBI:30616"/>
        <dbReference type="ChEBI" id="CHEBI:43474"/>
        <dbReference type="ChEBI" id="CHEBI:58359"/>
        <dbReference type="ChEBI" id="CHEBI:456216"/>
        <dbReference type="EC" id="6.3.1.2"/>
    </reaction>
</comment>
<evidence type="ECO:0000259" key="15">
    <source>
        <dbReference type="PROSITE" id="PS51987"/>
    </source>
</evidence>
<evidence type="ECO:0000256" key="9">
    <source>
        <dbReference type="ARBA" id="ARBA00022840"/>
    </source>
</evidence>
<dbReference type="GO" id="GO:0005737">
    <property type="term" value="C:cytoplasm"/>
    <property type="evidence" value="ECO:0007669"/>
    <property type="project" value="UniProtKB-SubCell"/>
</dbReference>
<reference evidence="16" key="1">
    <citation type="journal article" date="2020" name="mSystems">
        <title>Genome- and Community-Level Interaction Insights into Carbon Utilization and Element Cycling Functions of Hydrothermarchaeota in Hydrothermal Sediment.</title>
        <authorList>
            <person name="Zhou Z."/>
            <person name="Liu Y."/>
            <person name="Xu W."/>
            <person name="Pan J."/>
            <person name="Luo Z.H."/>
            <person name="Li M."/>
        </authorList>
    </citation>
    <scope>NUCLEOTIDE SEQUENCE [LARGE SCALE GENOMIC DNA]</scope>
    <source>
        <strain evidence="16">HyVt-80</strain>
    </source>
</reference>
<dbReference type="PROSITE" id="PS00180">
    <property type="entry name" value="GLNA_1"/>
    <property type="match status" value="1"/>
</dbReference>
<dbReference type="Pfam" id="PF00120">
    <property type="entry name" value="Gln-synt_C"/>
    <property type="match status" value="1"/>
</dbReference>
<dbReference type="SUPFAM" id="SSF54368">
    <property type="entry name" value="Glutamine synthetase, N-terminal domain"/>
    <property type="match status" value="1"/>
</dbReference>
<keyword evidence="8 13" id="KW-0547">Nucleotide-binding</keyword>
<feature type="domain" description="GS catalytic" evidence="15">
    <location>
        <begin position="95"/>
        <end position="429"/>
    </location>
</feature>
<dbReference type="PANTHER" id="PTHR43407">
    <property type="entry name" value="GLUTAMINE SYNTHETASE"/>
    <property type="match status" value="1"/>
</dbReference>
<dbReference type="PANTHER" id="PTHR43407:SF1">
    <property type="entry name" value="LENGSIN"/>
    <property type="match status" value="1"/>
</dbReference>
<evidence type="ECO:0000256" key="3">
    <source>
        <dbReference type="ARBA" id="ARBA00009897"/>
    </source>
</evidence>
<feature type="domain" description="GS beta-grasp" evidence="14">
    <location>
        <begin position="3"/>
        <end position="88"/>
    </location>
</feature>
<feature type="non-terminal residue" evidence="16">
    <location>
        <position position="1"/>
    </location>
</feature>
<dbReference type="Gene3D" id="3.10.20.70">
    <property type="entry name" value="Glutamine synthetase, N-terminal domain"/>
    <property type="match status" value="1"/>
</dbReference>
<accession>A0A7C5DV28</accession>
<dbReference type="InterPro" id="IPR008147">
    <property type="entry name" value="Gln_synt_N"/>
</dbReference>
<keyword evidence="9 13" id="KW-0067">ATP-binding</keyword>
<keyword evidence="6 13" id="KW-0436">Ligase</keyword>
<evidence type="ECO:0000256" key="6">
    <source>
        <dbReference type="ARBA" id="ARBA00022598"/>
    </source>
</evidence>
<keyword evidence="10" id="KW-0460">Magnesium</keyword>
<dbReference type="GO" id="GO:0006542">
    <property type="term" value="P:glutamine biosynthetic process"/>
    <property type="evidence" value="ECO:0007669"/>
    <property type="project" value="InterPro"/>
</dbReference>
<evidence type="ECO:0000256" key="7">
    <source>
        <dbReference type="ARBA" id="ARBA00022723"/>
    </source>
</evidence>
<evidence type="ECO:0000259" key="14">
    <source>
        <dbReference type="PROSITE" id="PS51986"/>
    </source>
</evidence>
<evidence type="ECO:0000313" key="16">
    <source>
        <dbReference type="EMBL" id="HHF08580.1"/>
    </source>
</evidence>
<evidence type="ECO:0000256" key="10">
    <source>
        <dbReference type="ARBA" id="ARBA00022842"/>
    </source>
</evidence>
<organism evidence="16">
    <name type="scientific">Kosmotoga arenicorallina</name>
    <dbReference type="NCBI Taxonomy" id="688066"/>
    <lineage>
        <taxon>Bacteria</taxon>
        <taxon>Thermotogati</taxon>
        <taxon>Thermotogota</taxon>
        <taxon>Thermotogae</taxon>
        <taxon>Kosmotogales</taxon>
        <taxon>Kosmotogaceae</taxon>
        <taxon>Kosmotoga</taxon>
    </lineage>
</organism>